<proteinExistence type="predicted"/>
<name>A0A2S7EP98_9XANT</name>
<evidence type="ECO:0000313" key="3">
    <source>
        <dbReference type="Proteomes" id="UP000238261"/>
    </source>
</evidence>
<gene>
    <name evidence="2" type="ORF">XhyaCFBP1156_20300</name>
</gene>
<accession>A0A2S7EP98</accession>
<protein>
    <submittedName>
        <fullName evidence="2">Uncharacterized protein</fullName>
    </submittedName>
</protein>
<reference evidence="3" key="1">
    <citation type="submission" date="2016-08" db="EMBL/GenBank/DDBJ databases">
        <authorList>
            <person name="Merda D."/>
            <person name="Briand M."/>
            <person name="Taghouti G."/>
            <person name="Carrere S."/>
            <person name="Gouzy J."/>
            <person name="Portier P."/>
            <person name="Jacques M.-A."/>
            <person name="Fischer-Le Saux M."/>
        </authorList>
    </citation>
    <scope>NUCLEOTIDE SEQUENCE [LARGE SCALE GENOMIC DNA]</scope>
    <source>
        <strain evidence="3">CFBP1156</strain>
    </source>
</reference>
<feature type="transmembrane region" description="Helical" evidence="1">
    <location>
        <begin position="50"/>
        <end position="72"/>
    </location>
</feature>
<evidence type="ECO:0000313" key="2">
    <source>
        <dbReference type="EMBL" id="PPU94062.1"/>
    </source>
</evidence>
<dbReference type="Proteomes" id="UP000238261">
    <property type="component" value="Unassembled WGS sequence"/>
</dbReference>
<organism evidence="2 3">
    <name type="scientific">Xanthomonas hyacinthi</name>
    <dbReference type="NCBI Taxonomy" id="56455"/>
    <lineage>
        <taxon>Bacteria</taxon>
        <taxon>Pseudomonadati</taxon>
        <taxon>Pseudomonadota</taxon>
        <taxon>Gammaproteobacteria</taxon>
        <taxon>Lysobacterales</taxon>
        <taxon>Lysobacteraceae</taxon>
        <taxon>Xanthomonas</taxon>
    </lineage>
</organism>
<feature type="transmembrane region" description="Helical" evidence="1">
    <location>
        <begin position="78"/>
        <end position="107"/>
    </location>
</feature>
<keyword evidence="1" id="KW-0472">Membrane</keyword>
<sequence length="153" mass="16618">MVDAPRSRLLSITAMSGKNDQRSDSRQSHQVELEGVPLLIERLWPEGWSALRWFGAVLLVTALVTGLAAFAVKVGCDAALVLTVIKIALLALAARLYLPAIAFLVIFHAPTLEPMRLRPISPLATLDSFGAWAIGWPVADLDRPPRNSANKGR</sequence>
<comment type="caution">
    <text evidence="2">The sequence shown here is derived from an EMBL/GenBank/DDBJ whole genome shotgun (WGS) entry which is preliminary data.</text>
</comment>
<keyword evidence="1" id="KW-0812">Transmembrane</keyword>
<evidence type="ECO:0000256" key="1">
    <source>
        <dbReference type="SAM" id="Phobius"/>
    </source>
</evidence>
<dbReference type="AlphaFoldDB" id="A0A2S7EP98"/>
<keyword evidence="1" id="KW-1133">Transmembrane helix</keyword>
<dbReference type="EMBL" id="MDEG01000039">
    <property type="protein sequence ID" value="PPU94062.1"/>
    <property type="molecule type" value="Genomic_DNA"/>
</dbReference>
<keyword evidence="3" id="KW-1185">Reference proteome</keyword>